<dbReference type="Pfam" id="PF06686">
    <property type="entry name" value="SpoIIIAC"/>
    <property type="match status" value="1"/>
</dbReference>
<feature type="transmembrane region" description="Helical" evidence="1">
    <location>
        <begin position="6"/>
        <end position="22"/>
    </location>
</feature>
<dbReference type="EMBL" id="JAUDCL010000004">
    <property type="protein sequence ID" value="MDM8200379.1"/>
    <property type="molecule type" value="Genomic_DNA"/>
</dbReference>
<keyword evidence="3" id="KW-1185">Reference proteome</keyword>
<name>A0ABT7UNB8_9FIRM</name>
<accession>A0ABT7UNB8</accession>
<proteinExistence type="predicted"/>
<dbReference type="InterPro" id="IPR025664">
    <property type="entry name" value="Spore_III_AC/AD"/>
</dbReference>
<keyword evidence="1" id="KW-0812">Transmembrane</keyword>
<protein>
    <submittedName>
        <fullName evidence="2">SpoIIIAC/SpoIIIAD family protein</fullName>
    </submittedName>
</protein>
<reference evidence="2 3" key="3">
    <citation type="submission" date="2023-06" db="EMBL/GenBank/DDBJ databases">
        <authorList>
            <person name="Zeman M."/>
            <person name="Kubasova T."/>
            <person name="Jahodarova E."/>
            <person name="Nykrynova M."/>
            <person name="Rychlik I."/>
        </authorList>
    </citation>
    <scope>NUCLEOTIDE SEQUENCE [LARGE SCALE GENOMIC DNA]</scope>
    <source>
        <strain evidence="2 3">ET340</strain>
    </source>
</reference>
<reference evidence="2 3" key="2">
    <citation type="submission" date="2023-06" db="EMBL/GenBank/DDBJ databases">
        <title>Identification and characterization of horizontal gene transfer across gut microbiota members of farm animals based on homology search.</title>
        <authorList>
            <person name="Schwarzerova J."/>
            <person name="Nykrynova M."/>
            <person name="Jureckova K."/>
            <person name="Cejkova D."/>
            <person name="Rychlik I."/>
        </authorList>
    </citation>
    <scope>NUCLEOTIDE SEQUENCE [LARGE SCALE GENOMIC DNA]</scope>
    <source>
        <strain evidence="2 3">ET340</strain>
    </source>
</reference>
<dbReference type="RefSeq" id="WP_289599213.1">
    <property type="nucleotide sequence ID" value="NZ_JAUDCL010000004.1"/>
</dbReference>
<sequence>MEIFRIAAFVLVAAVLIGLIREHLPSYGILCLLGCSVVLLLYLLQLAAPLIEQLSAYADYGEQTGFSTVIKAAGIALASQTTQDLCRDAGLSSLAGKVEFAGRCLILMCALPLFQIAAESLAAFLQ</sequence>
<comment type="caution">
    <text evidence="2">The sequence shown here is derived from an EMBL/GenBank/DDBJ whole genome shotgun (WGS) entry which is preliminary data.</text>
</comment>
<keyword evidence="1" id="KW-0472">Membrane</keyword>
<feature type="transmembrane region" description="Helical" evidence="1">
    <location>
        <begin position="29"/>
        <end position="51"/>
    </location>
</feature>
<evidence type="ECO:0000313" key="2">
    <source>
        <dbReference type="EMBL" id="MDM8200379.1"/>
    </source>
</evidence>
<gene>
    <name evidence="2" type="ORF">QUW08_03585</name>
</gene>
<evidence type="ECO:0000256" key="1">
    <source>
        <dbReference type="SAM" id="Phobius"/>
    </source>
</evidence>
<evidence type="ECO:0000313" key="3">
    <source>
        <dbReference type="Proteomes" id="UP001529380"/>
    </source>
</evidence>
<keyword evidence="1" id="KW-1133">Transmembrane helix</keyword>
<dbReference type="Proteomes" id="UP001529380">
    <property type="component" value="Unassembled WGS sequence"/>
</dbReference>
<organism evidence="2 3">
    <name type="scientific">Allofournierella massiliensis</name>
    <dbReference type="NCBI Taxonomy" id="1650663"/>
    <lineage>
        <taxon>Bacteria</taxon>
        <taxon>Bacillati</taxon>
        <taxon>Bacillota</taxon>
        <taxon>Clostridia</taxon>
        <taxon>Eubacteriales</taxon>
        <taxon>Oscillospiraceae</taxon>
        <taxon>Allofournierella</taxon>
    </lineage>
</organism>
<reference evidence="3" key="1">
    <citation type="submission" date="2023-06" db="EMBL/GenBank/DDBJ databases">
        <title>Identification and characterization of horizontal gene transfer across gut microbiota members of farm animals based on homology search.</title>
        <authorList>
            <person name="Zeman M."/>
            <person name="Kubasova T."/>
            <person name="Jahodarova E."/>
            <person name="Nykrynova M."/>
            <person name="Rychlik I."/>
        </authorList>
    </citation>
    <scope>NUCLEOTIDE SEQUENCE [LARGE SCALE GENOMIC DNA]</scope>
    <source>
        <strain evidence="3">ET340</strain>
    </source>
</reference>